<dbReference type="InterPro" id="IPR011055">
    <property type="entry name" value="Dup_hybrid_motif"/>
</dbReference>
<dbReference type="RefSeq" id="WP_103372025.1">
    <property type="nucleotide sequence ID" value="NZ_CBCRVO010000002.1"/>
</dbReference>
<organism evidence="8 9">
    <name type="scientific">Staphylococcus argensis</name>
    <dbReference type="NCBI Taxonomy" id="1607738"/>
    <lineage>
        <taxon>Bacteria</taxon>
        <taxon>Bacillati</taxon>
        <taxon>Bacillota</taxon>
        <taxon>Bacilli</taxon>
        <taxon>Bacillales</taxon>
        <taxon>Staphylococcaceae</taxon>
        <taxon>Staphylococcus</taxon>
    </lineage>
</organism>
<feature type="domain" description="M23ase beta-sheet core" evidence="7">
    <location>
        <begin position="63"/>
        <end position="154"/>
    </location>
</feature>
<dbReference type="Proteomes" id="UP000242712">
    <property type="component" value="Unassembled WGS sequence"/>
</dbReference>
<keyword evidence="5" id="KW-0482">Metalloprotease</keyword>
<dbReference type="OrthoDB" id="9805799at2"/>
<comment type="catalytic activity">
    <reaction evidence="1">
        <text>Hydrolysis of the -Gly-|-Gly- bond in the pentaglycine inter-peptide link joining staphylococcal cell wall peptidoglycans.</text>
        <dbReference type="EC" id="3.4.24.75"/>
    </reaction>
</comment>
<dbReference type="InterPro" id="IPR016047">
    <property type="entry name" value="M23ase_b-sheet_dom"/>
</dbReference>
<accession>A0A2K4FA38</accession>
<evidence type="ECO:0000259" key="7">
    <source>
        <dbReference type="Pfam" id="PF01551"/>
    </source>
</evidence>
<keyword evidence="5" id="KW-0378">Hydrolase</keyword>
<keyword evidence="5" id="KW-0645">Protease</keyword>
<keyword evidence="6" id="KW-1133">Transmembrane helix</keyword>
<evidence type="ECO:0000256" key="3">
    <source>
        <dbReference type="ARBA" id="ARBA00006646"/>
    </source>
</evidence>
<dbReference type="PANTHER" id="PTHR21666:SF270">
    <property type="entry name" value="MUREIN HYDROLASE ACTIVATOR ENVC"/>
    <property type="match status" value="1"/>
</dbReference>
<dbReference type="EMBL" id="PPPX01000016">
    <property type="protein sequence ID" value="POA08222.1"/>
    <property type="molecule type" value="Genomic_DNA"/>
</dbReference>
<evidence type="ECO:0000313" key="9">
    <source>
        <dbReference type="Proteomes" id="UP000242712"/>
    </source>
</evidence>
<feature type="transmembrane region" description="Helical" evidence="6">
    <location>
        <begin position="6"/>
        <end position="26"/>
    </location>
</feature>
<dbReference type="Pfam" id="PF01551">
    <property type="entry name" value="Peptidase_M23"/>
    <property type="match status" value="1"/>
</dbReference>
<evidence type="ECO:0000256" key="5">
    <source>
        <dbReference type="ARBA" id="ARBA00023049"/>
    </source>
</evidence>
<evidence type="ECO:0000313" key="8">
    <source>
        <dbReference type="EMBL" id="POA08222.1"/>
    </source>
</evidence>
<dbReference type="CDD" id="cd12797">
    <property type="entry name" value="M23_peptidase"/>
    <property type="match status" value="1"/>
</dbReference>
<dbReference type="PANTHER" id="PTHR21666">
    <property type="entry name" value="PEPTIDASE-RELATED"/>
    <property type="match status" value="1"/>
</dbReference>
<proteinExistence type="inferred from homology"/>
<keyword evidence="6" id="KW-0812">Transmembrane</keyword>
<dbReference type="GO" id="GO:0006508">
    <property type="term" value="P:proteolysis"/>
    <property type="evidence" value="ECO:0007669"/>
    <property type="project" value="UniProtKB-KW"/>
</dbReference>
<protein>
    <recommendedName>
        <fullName evidence="4">lysostaphin</fullName>
        <ecNumber evidence="4">3.4.24.75</ecNumber>
    </recommendedName>
</protein>
<dbReference type="EC" id="3.4.24.75" evidence="4"/>
<evidence type="ECO:0000256" key="6">
    <source>
        <dbReference type="SAM" id="Phobius"/>
    </source>
</evidence>
<dbReference type="Gene3D" id="2.70.70.10">
    <property type="entry name" value="Glucose Permease (Domain IIA)"/>
    <property type="match status" value="1"/>
</dbReference>
<dbReference type="SUPFAM" id="SSF51261">
    <property type="entry name" value="Duplicated hybrid motif"/>
    <property type="match status" value="1"/>
</dbReference>
<keyword evidence="6" id="KW-0472">Membrane</keyword>
<evidence type="ECO:0000256" key="2">
    <source>
        <dbReference type="ARBA" id="ARBA00001947"/>
    </source>
</evidence>
<evidence type="ECO:0000256" key="1">
    <source>
        <dbReference type="ARBA" id="ARBA00001667"/>
    </source>
</evidence>
<comment type="similarity">
    <text evidence="3">Belongs to the peptidase M23B family.</text>
</comment>
<dbReference type="GO" id="GO:0004222">
    <property type="term" value="F:metalloendopeptidase activity"/>
    <property type="evidence" value="ECO:0007669"/>
    <property type="project" value="TreeGrafter"/>
</dbReference>
<evidence type="ECO:0000256" key="4">
    <source>
        <dbReference type="ARBA" id="ARBA00012322"/>
    </source>
</evidence>
<keyword evidence="9" id="KW-1185">Reference proteome</keyword>
<gene>
    <name evidence="8" type="ORF">CD039_09000</name>
</gene>
<dbReference type="AlphaFoldDB" id="A0A2K4FA38"/>
<sequence>MRSLLKWIGFLLLGGVAIFLVVELVLKLKQTQDLQTAFHLKYERQSRETETFGEYRNDQLKGKHYGIDYALPKKTPVKAATDGEVTRIFTDKLGGKVLQIAEADGQHHQWYMHLHAYNVEVGDRVKAGDVVAFSGNTGKMTTGPHLHFQRMKGGVGNHYAEDPAAFVDQLPDGEESLYDL</sequence>
<dbReference type="GeneID" id="98298484"/>
<name>A0A2K4FA38_9STAP</name>
<comment type="caution">
    <text evidence="8">The sequence shown here is derived from an EMBL/GenBank/DDBJ whole genome shotgun (WGS) entry which is preliminary data.</text>
</comment>
<reference evidence="8 9" key="1">
    <citation type="submission" date="2017-08" db="EMBL/GenBank/DDBJ databases">
        <title>Draft genome sequences of 64 type strains of genus Staph aureus.</title>
        <authorList>
            <person name="Cole K."/>
            <person name="Golubchik T."/>
            <person name="Russell J."/>
            <person name="Foster D."/>
            <person name="Llewelyn M."/>
            <person name="Wilson D."/>
            <person name="Crook D."/>
            <person name="Paul J."/>
        </authorList>
    </citation>
    <scope>NUCLEOTIDE SEQUENCE [LARGE SCALE GENOMIC DNA]</scope>
    <source>
        <strain evidence="8 9">DSM 29875</strain>
    </source>
</reference>
<comment type="cofactor">
    <cofactor evidence="2">
        <name>Zn(2+)</name>
        <dbReference type="ChEBI" id="CHEBI:29105"/>
    </cofactor>
</comment>
<dbReference type="InterPro" id="IPR050570">
    <property type="entry name" value="Cell_wall_metabolism_enzyme"/>
</dbReference>